<feature type="compositionally biased region" description="Pro residues" evidence="1">
    <location>
        <begin position="587"/>
        <end position="598"/>
    </location>
</feature>
<name>A0A366H5Y8_9BACT</name>
<feature type="compositionally biased region" description="Pro residues" evidence="1">
    <location>
        <begin position="383"/>
        <end position="403"/>
    </location>
</feature>
<keyword evidence="3" id="KW-1185">Reference proteome</keyword>
<feature type="compositionally biased region" description="Pro residues" evidence="1">
    <location>
        <begin position="411"/>
        <end position="426"/>
    </location>
</feature>
<organism evidence="2 3">
    <name type="scientific">Roseimicrobium gellanilyticum</name>
    <dbReference type="NCBI Taxonomy" id="748857"/>
    <lineage>
        <taxon>Bacteria</taxon>
        <taxon>Pseudomonadati</taxon>
        <taxon>Verrucomicrobiota</taxon>
        <taxon>Verrucomicrobiia</taxon>
        <taxon>Verrucomicrobiales</taxon>
        <taxon>Verrucomicrobiaceae</taxon>
        <taxon>Roseimicrobium</taxon>
    </lineage>
</organism>
<reference evidence="2 3" key="1">
    <citation type="submission" date="2018-06" db="EMBL/GenBank/DDBJ databases">
        <title>Genomic Encyclopedia of Type Strains, Phase IV (KMG-IV): sequencing the most valuable type-strain genomes for metagenomic binning, comparative biology and taxonomic classification.</title>
        <authorList>
            <person name="Goeker M."/>
        </authorList>
    </citation>
    <scope>NUCLEOTIDE SEQUENCE [LARGE SCALE GENOMIC DNA]</scope>
    <source>
        <strain evidence="2 3">DSM 25532</strain>
    </source>
</reference>
<feature type="region of interest" description="Disordered" evidence="1">
    <location>
        <begin position="106"/>
        <end position="131"/>
    </location>
</feature>
<dbReference type="OrthoDB" id="184914at2"/>
<feature type="compositionally biased region" description="Low complexity" evidence="1">
    <location>
        <begin position="745"/>
        <end position="766"/>
    </location>
</feature>
<feature type="region of interest" description="Disordered" evidence="1">
    <location>
        <begin position="42"/>
        <end position="76"/>
    </location>
</feature>
<evidence type="ECO:0000313" key="3">
    <source>
        <dbReference type="Proteomes" id="UP000253426"/>
    </source>
</evidence>
<feature type="compositionally biased region" description="Low complexity" evidence="1">
    <location>
        <begin position="599"/>
        <end position="615"/>
    </location>
</feature>
<feature type="region of interest" description="Disordered" evidence="1">
    <location>
        <begin position="277"/>
        <end position="300"/>
    </location>
</feature>
<feature type="region of interest" description="Disordered" evidence="1">
    <location>
        <begin position="555"/>
        <end position="628"/>
    </location>
</feature>
<feature type="region of interest" description="Disordered" evidence="1">
    <location>
        <begin position="371"/>
        <end position="443"/>
    </location>
</feature>
<feature type="region of interest" description="Disordered" evidence="1">
    <location>
        <begin position="681"/>
        <end position="792"/>
    </location>
</feature>
<dbReference type="RefSeq" id="WP_113961864.1">
    <property type="nucleotide sequence ID" value="NZ_QNRR01000016.1"/>
</dbReference>
<evidence type="ECO:0000313" key="2">
    <source>
        <dbReference type="EMBL" id="RBP36633.1"/>
    </source>
</evidence>
<accession>A0A366H5Y8</accession>
<feature type="compositionally biased region" description="Pro residues" evidence="1">
    <location>
        <begin position="775"/>
        <end position="786"/>
    </location>
</feature>
<evidence type="ECO:0000256" key="1">
    <source>
        <dbReference type="SAM" id="MobiDB-lite"/>
    </source>
</evidence>
<dbReference type="AlphaFoldDB" id="A0A366H5Y8"/>
<dbReference type="EMBL" id="QNRR01000016">
    <property type="protein sequence ID" value="RBP36633.1"/>
    <property type="molecule type" value="Genomic_DNA"/>
</dbReference>
<sequence length="1031" mass="106337">MMSSSAVTLQCPACGGVFLTLQQGTGGAEICPHCSMSAPRARYRSMESQNSPGARTTLPPRRPESAPGTTSQPVPVITAAMTPEAVDAERPITPATLPPVRPGFATGPVSILPPPQSFEATAPTPAPASPAPLPIPIHAPATTPGLMPPVSTTDVQVLSMQLPAPEATPGPMTHSERVAIPPVPPGEVPLPSRVLQTLATPTTSVPTYHPAQAPVASPFSVAATPTAEHPALAPIAPPAPPQPLAPESVAAAQPPAFEQYAPMPAYAAATAPTPTPAYEAPPAPAPVPAYEAPPAPQPELPPQYQYHQYAQAAPAISPAQLPVAYPPVPAPPPQPVDLAAQAKVSPAQLWEAAMLQHYHQQAQEATITPTGRELFPTGSVPTFQPPPPPPGPVTFGPLTPPPSAEVSPAAYAPPPQAASAPVPEPTLPAENPQEFNAPRPGGTVLPTARSAPPAVPLHAYGALPVVSGADPLPPPQIGFVSAPQVEPPPIPAEGDVPPATSPFGMATATSPVEVPALPPPSALSEPATTPTPDFIAALEQVQAQVQTQAPMQSFFTSAEPPADPSIYASAEPPAIVGDPPAAFVPSPTQPPTVAPQPAPAAESLAAQPPQQPQQQEVTDSHPHHSPHPAQDLALVAAKMVRSSGPPPAPAPSSRRAPWIAGLVLGSLALAGGLHFLKDRLPPLLNPGDDTPPTPTQASNNSKTPLPPTPSPEIKKANAPTPAELAANASTPSPEVRDAQVPARQTALATTAPASTDASPTSTTPDANAASGAPPDALPVPPMPPAPAQEEVRRAMPSNPETLSISQEDPLSAIAAKLMFGIDSASSAEERARWIADPDKHSADMERLIRLRGGRLNTREVQPLVLPNSGPIHALPSGEQVSLFRVTSPASRGGALLRLHAQNGGHFIDWPLFAQTYDNAFDRFVATNRAIPGKAEWFTVLCSLIGDPNGKNATREAHLRLKVQGSLAETGVTEAWAEKNTPAGRYLLQEMAPGHTYLIDIQFGASDAGNRRLMVLDCAATRGESAQANANK</sequence>
<comment type="caution">
    <text evidence="2">The sequence shown here is derived from an EMBL/GenBank/DDBJ whole genome shotgun (WGS) entry which is preliminary data.</text>
</comment>
<protein>
    <submittedName>
        <fullName evidence="2">Uncharacterized protein</fullName>
    </submittedName>
</protein>
<dbReference type="Proteomes" id="UP000253426">
    <property type="component" value="Unassembled WGS sequence"/>
</dbReference>
<gene>
    <name evidence="2" type="ORF">DES53_11672</name>
</gene>
<proteinExistence type="predicted"/>
<feature type="region of interest" description="Disordered" evidence="1">
    <location>
        <begin position="483"/>
        <end position="530"/>
    </location>
</feature>